<sequence length="70" mass="8057">MMQVFEYYSDHEQDMMAEARILEHEERSTAVGTCRACLRENEQRDSDGLCAHCEDQPARAFLLPLLAPIN</sequence>
<gene>
    <name evidence="1" type="ORF">C1I64_04695</name>
</gene>
<evidence type="ECO:0000313" key="1">
    <source>
        <dbReference type="EMBL" id="AZZ51407.1"/>
    </source>
</evidence>
<evidence type="ECO:0000313" key="2">
    <source>
        <dbReference type="Proteomes" id="UP000285317"/>
    </source>
</evidence>
<protein>
    <submittedName>
        <fullName evidence="1">Uncharacterized protein</fullName>
    </submittedName>
</protein>
<name>A0A3Q9UY77_9MICO</name>
<dbReference type="AlphaFoldDB" id="A0A3Q9UY77"/>
<dbReference type="KEGG" id="rfs:C1I64_04695"/>
<dbReference type="Proteomes" id="UP000285317">
    <property type="component" value="Chromosome"/>
</dbReference>
<accession>A0A3Q9UY77</accession>
<organism evidence="1 2">
    <name type="scientific">Rathayibacter festucae DSM 15932</name>
    <dbReference type="NCBI Taxonomy" id="1328866"/>
    <lineage>
        <taxon>Bacteria</taxon>
        <taxon>Bacillati</taxon>
        <taxon>Actinomycetota</taxon>
        <taxon>Actinomycetes</taxon>
        <taxon>Micrococcales</taxon>
        <taxon>Microbacteriaceae</taxon>
        <taxon>Rathayibacter</taxon>
    </lineage>
</organism>
<dbReference type="EMBL" id="CP028137">
    <property type="protein sequence ID" value="AZZ51407.1"/>
    <property type="molecule type" value="Genomic_DNA"/>
</dbReference>
<reference evidence="1 2" key="1">
    <citation type="submission" date="2018-03" db="EMBL/GenBank/DDBJ databases">
        <title>Bacteriophage NCPPB3778 and a type I-E CRISPR drive the evolution of the US Biological Select Agent, Rathayibacter toxicus.</title>
        <authorList>
            <person name="Davis E.W.II."/>
            <person name="Tabima J.F."/>
            <person name="Weisberg A.J."/>
            <person name="Dantas Lopes L."/>
            <person name="Wiseman M.S."/>
            <person name="Wiseman M.S."/>
            <person name="Pupko T."/>
            <person name="Belcher M.S."/>
            <person name="Sechler A.J."/>
            <person name="Tancos M.A."/>
            <person name="Schroeder B.K."/>
            <person name="Murray T.D."/>
            <person name="Luster D.G."/>
            <person name="Schneider W.L."/>
            <person name="Rogers E."/>
            <person name="Andreote F.D."/>
            <person name="Grunwald N.J."/>
            <person name="Putnam M.L."/>
            <person name="Chang J.H."/>
        </authorList>
    </citation>
    <scope>NUCLEOTIDE SEQUENCE [LARGE SCALE GENOMIC DNA]</scope>
    <source>
        <strain evidence="1 2">DSM 15932</strain>
    </source>
</reference>
<proteinExistence type="predicted"/>